<accession>A0A1R1L662</accession>
<feature type="region of interest" description="Disordered" evidence="1">
    <location>
        <begin position="1"/>
        <end position="20"/>
    </location>
</feature>
<dbReference type="RefSeq" id="WP_143588212.1">
    <property type="nucleotide sequence ID" value="NZ_MRDE01000081.1"/>
</dbReference>
<gene>
    <name evidence="2" type="ORF">BKD30_14235</name>
</gene>
<keyword evidence="3" id="KW-1185">Reference proteome</keyword>
<dbReference type="EMBL" id="MRDE01000081">
    <property type="protein sequence ID" value="OMH23031.1"/>
    <property type="molecule type" value="Genomic_DNA"/>
</dbReference>
<dbReference type="STRING" id="554083.BKD30_14235"/>
<evidence type="ECO:0000313" key="3">
    <source>
        <dbReference type="Proteomes" id="UP000187085"/>
    </source>
</evidence>
<evidence type="ECO:0000256" key="1">
    <source>
        <dbReference type="SAM" id="MobiDB-lite"/>
    </source>
</evidence>
<comment type="caution">
    <text evidence="2">The sequence shown here is derived from an EMBL/GenBank/DDBJ whole genome shotgun (WGS) entry which is preliminary data.</text>
</comment>
<proteinExistence type="predicted"/>
<dbReference type="AlphaFoldDB" id="A0A1R1L662"/>
<dbReference type="OrthoDB" id="3246590at2"/>
<dbReference type="Proteomes" id="UP000187085">
    <property type="component" value="Unassembled WGS sequence"/>
</dbReference>
<evidence type="ECO:0000313" key="2">
    <source>
        <dbReference type="EMBL" id="OMH23031.1"/>
    </source>
</evidence>
<protein>
    <submittedName>
        <fullName evidence="2">Uncharacterized protein</fullName>
    </submittedName>
</protein>
<reference evidence="2 3" key="1">
    <citation type="submission" date="2016-12" db="EMBL/GenBank/DDBJ databases">
        <title>Draft genome of Tersicoccus phoenicis 1P05MA.</title>
        <authorList>
            <person name="Nakajima Y."/>
            <person name="Yoshizawa S."/>
            <person name="Nakamura K."/>
            <person name="Ogura Y."/>
            <person name="Hayashi T."/>
            <person name="Kogure K."/>
        </authorList>
    </citation>
    <scope>NUCLEOTIDE SEQUENCE [LARGE SCALE GENOMIC DNA]</scope>
    <source>
        <strain evidence="2 3">1p05MA</strain>
    </source>
</reference>
<sequence>MQSEDTTSGGDPASDELPEALRLLDLAGSDEDPYKDGGEWAYADSDDLGGRVFLITQNERYLDTTRVLMSEERIGKAVGKKGMTDWAWIKHDQDQYTVEEAEKLPGVVAGQRKADHFHIAVRRKSFSTLGQIARAFGVPPNAVEIKPQGAFMDLIEYLTHEHPNQIAAGKYHYDDGKVHASFDWRPALDEHKLARAAKAGQRASLKKRDAVREAVMLGEMTLKQVREDERAIYIQDLDKLQKLRQDFMLHQPAPRHRTNYYIGSPAGAVRKGRTGKTQLAKLFARMLYPDLDADECYHVATDARVPLQNYKGQPVIIWDDYSVPGLLAALGSREGVWQVFDDHPSASDVNIKYGSVRLVHAVNIIAKTTPYAEYLDGLAGEYTDASGNVHEAEDRNQSWGRFPVVFEVTPDSIEMSVNRGFVNDTDDFLAFQKVARMRASMKAVSRGLDAIESDDEREAATFQVGEVLLRPIIDQHHALQLVADRAGADVVGELLAGIEVIDGETLEKHEAEEAANAAEAADVADVDRRLRRQDLESVATELAARNGCQACYSDVLSLPEYDGHVLLPSGWMCGSGHAVAVHAGGVCAPEGGAA</sequence>
<organism evidence="2 3">
    <name type="scientific">Tersicoccus phoenicis</name>
    <dbReference type="NCBI Taxonomy" id="554083"/>
    <lineage>
        <taxon>Bacteria</taxon>
        <taxon>Bacillati</taxon>
        <taxon>Actinomycetota</taxon>
        <taxon>Actinomycetes</taxon>
        <taxon>Micrococcales</taxon>
        <taxon>Micrococcaceae</taxon>
        <taxon>Tersicoccus</taxon>
    </lineage>
</organism>
<name>A0A1R1L662_9MICC</name>
<dbReference type="Gene3D" id="3.40.1310.30">
    <property type="match status" value="1"/>
</dbReference>